<organism evidence="1 2">
    <name type="scientific">Pseudobacteroides cellulosolvens ATCC 35603 = DSM 2933</name>
    <dbReference type="NCBI Taxonomy" id="398512"/>
    <lineage>
        <taxon>Bacteria</taxon>
        <taxon>Bacillati</taxon>
        <taxon>Bacillota</taxon>
        <taxon>Clostridia</taxon>
        <taxon>Eubacteriales</taxon>
        <taxon>Oscillospiraceae</taxon>
        <taxon>Pseudobacteroides</taxon>
    </lineage>
</organism>
<reference evidence="2" key="1">
    <citation type="submission" date="2015-07" db="EMBL/GenBank/DDBJ databases">
        <title>Near-Complete Genome Sequence of the Cellulolytic Bacterium Bacteroides (Pseudobacteroides) cellulosolvens ATCC 35603.</title>
        <authorList>
            <person name="Dassa B."/>
            <person name="Utturkar S.M."/>
            <person name="Klingeman D.M."/>
            <person name="Hurt R.A."/>
            <person name="Keller M."/>
            <person name="Xu J."/>
            <person name="Reddy Y.H.K."/>
            <person name="Borovok I."/>
            <person name="Grinberg I.R."/>
            <person name="Lamed R."/>
            <person name="Zhivin O."/>
            <person name="Bayer E.A."/>
            <person name="Brown S.D."/>
        </authorList>
    </citation>
    <scope>NUCLEOTIDE SEQUENCE [LARGE SCALE GENOMIC DNA]</scope>
    <source>
        <strain evidence="2">DSM 2933</strain>
    </source>
</reference>
<proteinExistence type="predicted"/>
<dbReference type="AlphaFoldDB" id="A0A0L6JXD0"/>
<dbReference type="SUPFAM" id="SSF53098">
    <property type="entry name" value="Ribonuclease H-like"/>
    <property type="match status" value="1"/>
</dbReference>
<evidence type="ECO:0000313" key="2">
    <source>
        <dbReference type="Proteomes" id="UP000036923"/>
    </source>
</evidence>
<dbReference type="GO" id="GO:0003676">
    <property type="term" value="F:nucleic acid binding"/>
    <property type="evidence" value="ECO:0007669"/>
    <property type="project" value="InterPro"/>
</dbReference>
<dbReference type="EMBL" id="LGTC01000001">
    <property type="protein sequence ID" value="KNY30102.1"/>
    <property type="molecule type" value="Genomic_DNA"/>
</dbReference>
<dbReference type="PATRIC" id="fig|398512.5.peg.5641"/>
<name>A0A0L6JXD0_9FIRM</name>
<dbReference type="Proteomes" id="UP000036923">
    <property type="component" value="Unassembled WGS sequence"/>
</dbReference>
<dbReference type="Gene3D" id="3.30.420.10">
    <property type="entry name" value="Ribonuclease H-like superfamily/Ribonuclease H"/>
    <property type="match status" value="1"/>
</dbReference>
<dbReference type="InterPro" id="IPR012337">
    <property type="entry name" value="RNaseH-like_sf"/>
</dbReference>
<evidence type="ECO:0008006" key="3">
    <source>
        <dbReference type="Google" id="ProtNLM"/>
    </source>
</evidence>
<protein>
    <recommendedName>
        <fullName evidence="3">Exonuclease RNase T and DNA polymerase III</fullName>
    </recommendedName>
</protein>
<sequence length="46" mass="5485">MNYIIFDLEATYWEKENGRKSEIIEIGAVKLNDKLEQTGIHRVYKK</sequence>
<evidence type="ECO:0000313" key="1">
    <source>
        <dbReference type="EMBL" id="KNY30102.1"/>
    </source>
</evidence>
<dbReference type="RefSeq" id="WP_201781980.1">
    <property type="nucleotide sequence ID" value="NZ_JQKC01000061.1"/>
</dbReference>
<comment type="caution">
    <text evidence="1">The sequence shown here is derived from an EMBL/GenBank/DDBJ whole genome shotgun (WGS) entry which is preliminary data.</text>
</comment>
<accession>A0A0L6JXD0</accession>
<gene>
    <name evidence="1" type="ORF">Bccel_5379</name>
</gene>
<keyword evidence="2" id="KW-1185">Reference proteome</keyword>
<dbReference type="InterPro" id="IPR036397">
    <property type="entry name" value="RNaseH_sf"/>
</dbReference>